<protein>
    <submittedName>
        <fullName evidence="2">(spotted green pufferfish) hypothetical protein</fullName>
    </submittedName>
</protein>
<proteinExistence type="predicted"/>
<evidence type="ECO:0000256" key="1">
    <source>
        <dbReference type="SAM" id="MobiDB-lite"/>
    </source>
</evidence>
<reference evidence="2" key="2">
    <citation type="submission" date="2004-02" db="EMBL/GenBank/DDBJ databases">
        <authorList>
            <consortium name="Genoscope"/>
            <consortium name="Whitehead Institute Centre for Genome Research"/>
        </authorList>
    </citation>
    <scope>NUCLEOTIDE SEQUENCE</scope>
</reference>
<comment type="caution">
    <text evidence="2">The sequence shown here is derived from an EMBL/GenBank/DDBJ whole genome shotgun (WGS) entry which is preliminary data.</text>
</comment>
<name>Q4TEU3_TETNG</name>
<feature type="non-terminal residue" evidence="2">
    <location>
        <position position="1"/>
    </location>
</feature>
<dbReference type="AlphaFoldDB" id="Q4TEU3"/>
<feature type="compositionally biased region" description="Basic and acidic residues" evidence="1">
    <location>
        <begin position="183"/>
        <end position="194"/>
    </location>
</feature>
<reference evidence="2" key="1">
    <citation type="journal article" date="2004" name="Nature">
        <title>Genome duplication in the teleost fish Tetraodon nigroviridis reveals the early vertebrate proto-karyotype.</title>
        <authorList>
            <person name="Jaillon O."/>
            <person name="Aury J.-M."/>
            <person name="Brunet F."/>
            <person name="Petit J.-L."/>
            <person name="Stange-Thomann N."/>
            <person name="Mauceli E."/>
            <person name="Bouneau L."/>
            <person name="Fischer C."/>
            <person name="Ozouf-Costaz C."/>
            <person name="Bernot A."/>
            <person name="Nicaud S."/>
            <person name="Jaffe D."/>
            <person name="Fisher S."/>
            <person name="Lutfalla G."/>
            <person name="Dossat C."/>
            <person name="Segurens B."/>
            <person name="Dasilva C."/>
            <person name="Salanoubat M."/>
            <person name="Levy M."/>
            <person name="Boudet N."/>
            <person name="Castellano S."/>
            <person name="Anthouard V."/>
            <person name="Jubin C."/>
            <person name="Castelli V."/>
            <person name="Katinka M."/>
            <person name="Vacherie B."/>
            <person name="Biemont C."/>
            <person name="Skalli Z."/>
            <person name="Cattolico L."/>
            <person name="Poulain J."/>
            <person name="De Berardinis V."/>
            <person name="Cruaud C."/>
            <person name="Duprat S."/>
            <person name="Brottier P."/>
            <person name="Coutanceau J.-P."/>
            <person name="Gouzy J."/>
            <person name="Parra G."/>
            <person name="Lardier G."/>
            <person name="Chapple C."/>
            <person name="McKernan K.J."/>
            <person name="McEwan P."/>
            <person name="Bosak S."/>
            <person name="Kellis M."/>
            <person name="Volff J.-N."/>
            <person name="Guigo R."/>
            <person name="Zody M.C."/>
            <person name="Mesirov J."/>
            <person name="Lindblad-Toh K."/>
            <person name="Birren B."/>
            <person name="Nusbaum C."/>
            <person name="Kahn D."/>
            <person name="Robinson-Rechavi M."/>
            <person name="Laudet V."/>
            <person name="Schachter V."/>
            <person name="Quetier F."/>
            <person name="Saurin W."/>
            <person name="Scarpelli C."/>
            <person name="Wincker P."/>
            <person name="Lander E.S."/>
            <person name="Weissenbach J."/>
            <person name="Roest Crollius H."/>
        </authorList>
    </citation>
    <scope>NUCLEOTIDE SEQUENCE [LARGE SCALE GENOMIC DNA]</scope>
</reference>
<feature type="region of interest" description="Disordered" evidence="1">
    <location>
        <begin position="144"/>
        <end position="194"/>
    </location>
</feature>
<gene>
    <name evidence="2" type="ORF">GSTENG00002073001</name>
</gene>
<accession>Q4TEU3</accession>
<organism evidence="2">
    <name type="scientific">Tetraodon nigroviridis</name>
    <name type="common">Spotted green pufferfish</name>
    <name type="synonym">Chelonodon nigroviridis</name>
    <dbReference type="NCBI Taxonomy" id="99883"/>
    <lineage>
        <taxon>Eukaryota</taxon>
        <taxon>Metazoa</taxon>
        <taxon>Chordata</taxon>
        <taxon>Craniata</taxon>
        <taxon>Vertebrata</taxon>
        <taxon>Euteleostomi</taxon>
        <taxon>Actinopterygii</taxon>
        <taxon>Neopterygii</taxon>
        <taxon>Teleostei</taxon>
        <taxon>Neoteleostei</taxon>
        <taxon>Acanthomorphata</taxon>
        <taxon>Eupercaria</taxon>
        <taxon>Tetraodontiformes</taxon>
        <taxon>Tetradontoidea</taxon>
        <taxon>Tetraodontidae</taxon>
        <taxon>Tetraodon</taxon>
    </lineage>
</organism>
<dbReference type="EMBL" id="CAAE01005112">
    <property type="protein sequence ID" value="CAF88589.1"/>
    <property type="molecule type" value="Genomic_DNA"/>
</dbReference>
<dbReference type="KEGG" id="tng:GSTEN00002073G001"/>
<evidence type="ECO:0000313" key="2">
    <source>
        <dbReference type="EMBL" id="CAF88589.1"/>
    </source>
</evidence>
<sequence length="194" mass="21292">PGGRLDPEPAAVRWPDDHGRDAVHGVHFQPVCHRRGQVRPAARLHPWALRIHGASSPLACRFIAVSVPLNYNRNYVDQRQLLAAVGHLAAGLGRGLARHLRHQQRARPRPQRVQAGGPQLRGVFLHLLLLHSLSHHGAALRRSFPRPEALGGGPEVPRELGSHGDVQPAAARQEEGEDQQQGEESHEGASRRRG</sequence>